<gene>
    <name evidence="1" type="ORF">EZS27_018522</name>
</gene>
<protein>
    <submittedName>
        <fullName evidence="1">Uncharacterized protein</fullName>
    </submittedName>
</protein>
<accession>A0A5J4RH92</accession>
<organism evidence="1">
    <name type="scientific">termite gut metagenome</name>
    <dbReference type="NCBI Taxonomy" id="433724"/>
    <lineage>
        <taxon>unclassified sequences</taxon>
        <taxon>metagenomes</taxon>
        <taxon>organismal metagenomes</taxon>
    </lineage>
</organism>
<dbReference type="EMBL" id="SNRY01001164">
    <property type="protein sequence ID" value="KAA6333022.1"/>
    <property type="molecule type" value="Genomic_DNA"/>
</dbReference>
<evidence type="ECO:0000313" key="1">
    <source>
        <dbReference type="EMBL" id="KAA6333022.1"/>
    </source>
</evidence>
<proteinExistence type="predicted"/>
<comment type="caution">
    <text evidence="1">The sequence shown here is derived from an EMBL/GenBank/DDBJ whole genome shotgun (WGS) entry which is preliminary data.</text>
</comment>
<reference evidence="1" key="1">
    <citation type="submission" date="2019-03" db="EMBL/GenBank/DDBJ databases">
        <title>Single cell metagenomics reveals metabolic interactions within the superorganism composed of flagellate Streblomastix strix and complex community of Bacteroidetes bacteria on its surface.</title>
        <authorList>
            <person name="Treitli S.C."/>
            <person name="Kolisko M."/>
            <person name="Husnik F."/>
            <person name="Keeling P."/>
            <person name="Hampl V."/>
        </authorList>
    </citation>
    <scope>NUCLEOTIDE SEQUENCE</scope>
    <source>
        <strain evidence="1">STM</strain>
    </source>
</reference>
<sequence>MNLSNDWYCTISNPQYSTPVGFGKYTWFVRFPELAGSEKFSAGGTLYTSNEAGGYHAETITGWYGSYEDRTKLGATGNQLLLRIYSEIPPVEKNVAVLDPDIDYKLSIELRNNEGKYRIVWLLDDKVLFGSNTTFGPDEVKFLFITSVESNGPWTPGDDNISQRYTAKFDYIEYTAY</sequence>
<dbReference type="AlphaFoldDB" id="A0A5J4RH92"/>
<name>A0A5J4RH92_9ZZZZ</name>